<keyword evidence="1" id="KW-0812">Transmembrane</keyword>
<name>A0A423TMX1_PENVA</name>
<sequence>MGSIASKAFRRASSITVIIDVFRARASKRWRRGAILFLFIILSFSSSSSYILPVFSSPRLSSLLLSFTSFLFFPPTCFQFRLSLLSTLLHFHRFSSFPSSSSLLSLSFYFPYTLFYFFYIFSFLYISHIRFSTFSPIPLFPSIFRPFLSSFLSSSLLFFLFVSPLYSSFSLVPSIPSPTPFLSPSSLPFPSLSPFRVPSFLFVLSPLFPSSPFPFSLPPFFLHFIIPFPSSPILIPLSLPLFSFSALTLFPLSFYHPFPSPLFLCPLLAPLPVSSIPFIRSLRLLPLSLCFLHFPLPSFHLPLSFILVSPLFYFSSLPPFHFPPPLSFFPPPFPLSPIVVPPLPSFHFLFPSSRYLRVSSSPYLFSPLSSFPLSLFSSLLLFPSYSRVLLYPPLPPLSAFLLSPPPYPLFSFLLFPPLYHLFACPFSPYPLFSSLLFPPYSRILLYPPLPHPDYRVPSLLLFTPLPPLSSFLLSSLSPLFPHPSLSSSSPPYYRVPSLLLFIPYSLASPTTQDLSLLLTCFAWRQCL</sequence>
<accession>A0A423TMX1</accession>
<dbReference type="EMBL" id="QCYY01001479">
    <property type="protein sequence ID" value="ROT77777.1"/>
    <property type="molecule type" value="Genomic_DNA"/>
</dbReference>
<feature type="transmembrane region" description="Helical" evidence="1">
    <location>
        <begin position="220"/>
        <end position="241"/>
    </location>
</feature>
<reference evidence="2 3" key="1">
    <citation type="submission" date="2018-04" db="EMBL/GenBank/DDBJ databases">
        <authorList>
            <person name="Zhang X."/>
            <person name="Yuan J."/>
            <person name="Li F."/>
            <person name="Xiang J."/>
        </authorList>
    </citation>
    <scope>NUCLEOTIDE SEQUENCE [LARGE SCALE GENOMIC DNA]</scope>
    <source>
        <tissue evidence="2">Muscle</tissue>
    </source>
</reference>
<feature type="transmembrane region" description="Helical" evidence="1">
    <location>
        <begin position="34"/>
        <end position="55"/>
    </location>
</feature>
<protein>
    <submittedName>
        <fullName evidence="2">Uncharacterized protein</fullName>
    </submittedName>
</protein>
<dbReference type="AlphaFoldDB" id="A0A423TMX1"/>
<evidence type="ECO:0000313" key="2">
    <source>
        <dbReference type="EMBL" id="ROT77777.1"/>
    </source>
</evidence>
<feature type="transmembrane region" description="Helical" evidence="1">
    <location>
        <begin position="333"/>
        <end position="350"/>
    </location>
</feature>
<keyword evidence="1" id="KW-1133">Transmembrane helix</keyword>
<feature type="transmembrane region" description="Helical" evidence="1">
    <location>
        <begin position="291"/>
        <end position="313"/>
    </location>
</feature>
<evidence type="ECO:0000256" key="1">
    <source>
        <dbReference type="SAM" id="Phobius"/>
    </source>
</evidence>
<keyword evidence="3" id="KW-1185">Reference proteome</keyword>
<gene>
    <name evidence="2" type="ORF">C7M84_003540</name>
</gene>
<comment type="caution">
    <text evidence="2">The sequence shown here is derived from an EMBL/GenBank/DDBJ whole genome shotgun (WGS) entry which is preliminary data.</text>
</comment>
<feature type="transmembrane region" description="Helical" evidence="1">
    <location>
        <begin position="261"/>
        <end position="279"/>
    </location>
</feature>
<feature type="transmembrane region" description="Helical" evidence="1">
    <location>
        <begin position="62"/>
        <end position="82"/>
    </location>
</feature>
<proteinExistence type="predicted"/>
<feature type="transmembrane region" description="Helical" evidence="1">
    <location>
        <begin position="102"/>
        <end position="126"/>
    </location>
</feature>
<dbReference type="Proteomes" id="UP000283509">
    <property type="component" value="Unassembled WGS sequence"/>
</dbReference>
<feature type="transmembrane region" description="Helical" evidence="1">
    <location>
        <begin position="147"/>
        <end position="167"/>
    </location>
</feature>
<evidence type="ECO:0000313" key="3">
    <source>
        <dbReference type="Proteomes" id="UP000283509"/>
    </source>
</evidence>
<feature type="transmembrane region" description="Helical" evidence="1">
    <location>
        <begin position="362"/>
        <end position="385"/>
    </location>
</feature>
<keyword evidence="1" id="KW-0472">Membrane</keyword>
<organism evidence="2 3">
    <name type="scientific">Penaeus vannamei</name>
    <name type="common">Whiteleg shrimp</name>
    <name type="synonym">Litopenaeus vannamei</name>
    <dbReference type="NCBI Taxonomy" id="6689"/>
    <lineage>
        <taxon>Eukaryota</taxon>
        <taxon>Metazoa</taxon>
        <taxon>Ecdysozoa</taxon>
        <taxon>Arthropoda</taxon>
        <taxon>Crustacea</taxon>
        <taxon>Multicrustacea</taxon>
        <taxon>Malacostraca</taxon>
        <taxon>Eumalacostraca</taxon>
        <taxon>Eucarida</taxon>
        <taxon>Decapoda</taxon>
        <taxon>Dendrobranchiata</taxon>
        <taxon>Penaeoidea</taxon>
        <taxon>Penaeidae</taxon>
        <taxon>Penaeus</taxon>
    </lineage>
</organism>
<reference evidence="2 3" key="2">
    <citation type="submission" date="2019-01" db="EMBL/GenBank/DDBJ databases">
        <title>The decoding of complex shrimp genome reveals the adaptation for benthos swimmer, frequently molting mechanism and breeding impact on genome.</title>
        <authorList>
            <person name="Sun Y."/>
            <person name="Gao Y."/>
            <person name="Yu Y."/>
        </authorList>
    </citation>
    <scope>NUCLEOTIDE SEQUENCE [LARGE SCALE GENOMIC DNA]</scope>
    <source>
        <tissue evidence="2">Muscle</tissue>
    </source>
</reference>